<keyword evidence="3 6" id="KW-0812">Transmembrane</keyword>
<feature type="region of interest" description="Disordered" evidence="7">
    <location>
        <begin position="229"/>
        <end position="249"/>
    </location>
</feature>
<comment type="caution">
    <text evidence="6">Lacks conserved residue(s) required for the propagation of feature annotation.</text>
</comment>
<evidence type="ECO:0000259" key="8">
    <source>
        <dbReference type="Pfam" id="PF09335"/>
    </source>
</evidence>
<feature type="transmembrane region" description="Helical" evidence="6">
    <location>
        <begin position="85"/>
        <end position="110"/>
    </location>
</feature>
<dbReference type="EMBL" id="DWXZ01000208">
    <property type="protein sequence ID" value="HJB38336.1"/>
    <property type="molecule type" value="Genomic_DNA"/>
</dbReference>
<feature type="transmembrane region" description="Helical" evidence="6">
    <location>
        <begin position="198"/>
        <end position="219"/>
    </location>
</feature>
<evidence type="ECO:0000313" key="10">
    <source>
        <dbReference type="Proteomes" id="UP000824214"/>
    </source>
</evidence>
<feature type="transmembrane region" description="Helical" evidence="6">
    <location>
        <begin position="12"/>
        <end position="32"/>
    </location>
</feature>
<evidence type="ECO:0000256" key="3">
    <source>
        <dbReference type="ARBA" id="ARBA00022692"/>
    </source>
</evidence>
<dbReference type="Pfam" id="PF09335">
    <property type="entry name" value="VTT_dom"/>
    <property type="match status" value="1"/>
</dbReference>
<proteinExistence type="inferred from homology"/>
<keyword evidence="4 6" id="KW-1133">Transmembrane helix</keyword>
<dbReference type="InterPro" id="IPR032816">
    <property type="entry name" value="VTT_dom"/>
</dbReference>
<feature type="transmembrane region" description="Helical" evidence="6">
    <location>
        <begin position="52"/>
        <end position="73"/>
    </location>
</feature>
<reference evidence="9" key="1">
    <citation type="journal article" date="2021" name="PeerJ">
        <title>Extensive microbial diversity within the chicken gut microbiome revealed by metagenomics and culture.</title>
        <authorList>
            <person name="Gilroy R."/>
            <person name="Ravi A."/>
            <person name="Getino M."/>
            <person name="Pursley I."/>
            <person name="Horton D.L."/>
            <person name="Alikhan N.F."/>
            <person name="Baker D."/>
            <person name="Gharbi K."/>
            <person name="Hall N."/>
            <person name="Watson M."/>
            <person name="Adriaenssens E.M."/>
            <person name="Foster-Nyarko E."/>
            <person name="Jarju S."/>
            <person name="Secka A."/>
            <person name="Antonio M."/>
            <person name="Oren A."/>
            <person name="Chaudhuri R.R."/>
            <person name="La Ragione R."/>
            <person name="Hildebrand F."/>
            <person name="Pallen M.J."/>
        </authorList>
    </citation>
    <scope>NUCLEOTIDE SEQUENCE</scope>
    <source>
        <strain evidence="9">ChiBcolR8-3208</strain>
    </source>
</reference>
<dbReference type="AlphaFoldDB" id="A0A9D2LZ20"/>
<reference evidence="9" key="2">
    <citation type="submission" date="2021-04" db="EMBL/GenBank/DDBJ databases">
        <authorList>
            <person name="Gilroy R."/>
        </authorList>
    </citation>
    <scope>NUCLEOTIDE SEQUENCE</scope>
    <source>
        <strain evidence="9">ChiBcolR8-3208</strain>
    </source>
</reference>
<dbReference type="InterPro" id="IPR015414">
    <property type="entry name" value="TMEM64"/>
</dbReference>
<name>A0A9D2LZ20_9FIRM</name>
<evidence type="ECO:0000256" key="6">
    <source>
        <dbReference type="RuleBase" id="RU366058"/>
    </source>
</evidence>
<feature type="domain" description="VTT" evidence="8">
    <location>
        <begin position="73"/>
        <end position="189"/>
    </location>
</feature>
<feature type="compositionally biased region" description="Basic and acidic residues" evidence="7">
    <location>
        <begin position="229"/>
        <end position="240"/>
    </location>
</feature>
<dbReference type="PANTHER" id="PTHR12677">
    <property type="entry name" value="GOLGI APPARATUS MEMBRANE PROTEIN TVP38-RELATED"/>
    <property type="match status" value="1"/>
</dbReference>
<keyword evidence="2 6" id="KW-1003">Cell membrane</keyword>
<comment type="similarity">
    <text evidence="6">Belongs to the TVP38/TMEM64 family.</text>
</comment>
<evidence type="ECO:0000256" key="2">
    <source>
        <dbReference type="ARBA" id="ARBA00022475"/>
    </source>
</evidence>
<dbReference type="Proteomes" id="UP000824214">
    <property type="component" value="Unassembled WGS sequence"/>
</dbReference>
<keyword evidence="5 6" id="KW-0472">Membrane</keyword>
<dbReference type="GO" id="GO:0005886">
    <property type="term" value="C:plasma membrane"/>
    <property type="evidence" value="ECO:0007669"/>
    <property type="project" value="UniProtKB-SubCell"/>
</dbReference>
<evidence type="ECO:0000313" key="9">
    <source>
        <dbReference type="EMBL" id="HJB38336.1"/>
    </source>
</evidence>
<gene>
    <name evidence="9" type="ORF">H9942_09775</name>
</gene>
<evidence type="ECO:0000256" key="1">
    <source>
        <dbReference type="ARBA" id="ARBA00004651"/>
    </source>
</evidence>
<dbReference type="PANTHER" id="PTHR12677:SF59">
    <property type="entry name" value="GOLGI APPARATUS MEMBRANE PROTEIN TVP38-RELATED"/>
    <property type="match status" value="1"/>
</dbReference>
<evidence type="ECO:0000256" key="5">
    <source>
        <dbReference type="ARBA" id="ARBA00023136"/>
    </source>
</evidence>
<organism evidence="9 10">
    <name type="scientific">Candidatus Acutalibacter ornithocaccae</name>
    <dbReference type="NCBI Taxonomy" id="2838416"/>
    <lineage>
        <taxon>Bacteria</taxon>
        <taxon>Bacillati</taxon>
        <taxon>Bacillota</taxon>
        <taxon>Clostridia</taxon>
        <taxon>Eubacteriales</taxon>
        <taxon>Acutalibacteraceae</taxon>
        <taxon>Acutalibacter</taxon>
    </lineage>
</organism>
<comment type="caution">
    <text evidence="9">The sequence shown here is derived from an EMBL/GenBank/DDBJ whole genome shotgun (WGS) entry which is preliminary data.</text>
</comment>
<sequence length="249" mass="27397">MEKREQRKKRAVALVCLGLFVAFSLAVCWFVGKPMLQFVSQPEQFRAWVDSHGFWGRLAFLGMVAFQVIIAIVPGEPLEIGAGYAFGAVEGTLLCILGTTLSSVLIFLVVKKFGMRVVTLFVSEEKMRSFTFLQNTRRLNLIAFLLFFIPGTPKDVLTYVVGLTPMRLPTWVLITTVARIPSVITSTIGGDALGTENYLFAVVVFAATALISGVGVLVYRQITKHHQKKEQEREAAEKAGHNALDGSAV</sequence>
<protein>
    <recommendedName>
        <fullName evidence="6">TVP38/TMEM64 family membrane protein</fullName>
    </recommendedName>
</protein>
<accession>A0A9D2LZ20</accession>
<evidence type="ECO:0000256" key="4">
    <source>
        <dbReference type="ARBA" id="ARBA00022989"/>
    </source>
</evidence>
<comment type="subcellular location">
    <subcellularLocation>
        <location evidence="1 6">Cell membrane</location>
        <topology evidence="1 6">Multi-pass membrane protein</topology>
    </subcellularLocation>
</comment>
<evidence type="ECO:0000256" key="7">
    <source>
        <dbReference type="SAM" id="MobiDB-lite"/>
    </source>
</evidence>